<evidence type="ECO:0000313" key="2">
    <source>
        <dbReference type="EMBL" id="KAF9503974.1"/>
    </source>
</evidence>
<keyword evidence="3" id="KW-1185">Reference proteome</keyword>
<sequence>MATEVDNDEVSETSTSSSASRTPLVDSDQGDHLLTRNIGLSFVTSSFGLPDSSPVAHGSHKIMLQAEALIVLKETRILDLRMQRPSFLIILGCDEDLSKMPSGIVHSSGSPLLTNNTPEMVVALQAVLDTFKTTVLPLLADVMTHSTAIAGPMPSASATHSLLLPPMGSDTPPMPFSYPLQPPPSPATGPANSYVGPPIRNSYVERCLLFYVFGEGGSSLGLSLTDMRVIRALVSALPEQEWADLVEARYHIDTISTRFMLSITKDLGL</sequence>
<organism evidence="2 3">
    <name type="scientific">Hydnum rufescens UP504</name>
    <dbReference type="NCBI Taxonomy" id="1448309"/>
    <lineage>
        <taxon>Eukaryota</taxon>
        <taxon>Fungi</taxon>
        <taxon>Dikarya</taxon>
        <taxon>Basidiomycota</taxon>
        <taxon>Agaricomycotina</taxon>
        <taxon>Agaricomycetes</taxon>
        <taxon>Cantharellales</taxon>
        <taxon>Hydnaceae</taxon>
        <taxon>Hydnum</taxon>
    </lineage>
</organism>
<gene>
    <name evidence="2" type="ORF">BS47DRAFT_732885</name>
</gene>
<feature type="compositionally biased region" description="Low complexity" evidence="1">
    <location>
        <begin position="12"/>
        <end position="22"/>
    </location>
</feature>
<evidence type="ECO:0000313" key="3">
    <source>
        <dbReference type="Proteomes" id="UP000886523"/>
    </source>
</evidence>
<name>A0A9P6ADY4_9AGAM</name>
<comment type="caution">
    <text evidence="2">The sequence shown here is derived from an EMBL/GenBank/DDBJ whole genome shotgun (WGS) entry which is preliminary data.</text>
</comment>
<dbReference type="AlphaFoldDB" id="A0A9P6ADY4"/>
<dbReference type="Proteomes" id="UP000886523">
    <property type="component" value="Unassembled WGS sequence"/>
</dbReference>
<proteinExistence type="predicted"/>
<dbReference type="EMBL" id="MU129279">
    <property type="protein sequence ID" value="KAF9503974.1"/>
    <property type="molecule type" value="Genomic_DNA"/>
</dbReference>
<evidence type="ECO:0000256" key="1">
    <source>
        <dbReference type="SAM" id="MobiDB-lite"/>
    </source>
</evidence>
<feature type="compositionally biased region" description="Acidic residues" evidence="1">
    <location>
        <begin position="1"/>
        <end position="11"/>
    </location>
</feature>
<feature type="region of interest" description="Disordered" evidence="1">
    <location>
        <begin position="1"/>
        <end position="30"/>
    </location>
</feature>
<accession>A0A9P6ADY4</accession>
<protein>
    <submittedName>
        <fullName evidence="2">Uncharacterized protein</fullName>
    </submittedName>
</protein>
<reference evidence="2" key="1">
    <citation type="journal article" date="2020" name="Nat. Commun.">
        <title>Large-scale genome sequencing of mycorrhizal fungi provides insights into the early evolution of symbiotic traits.</title>
        <authorList>
            <person name="Miyauchi S."/>
            <person name="Kiss E."/>
            <person name="Kuo A."/>
            <person name="Drula E."/>
            <person name="Kohler A."/>
            <person name="Sanchez-Garcia M."/>
            <person name="Morin E."/>
            <person name="Andreopoulos B."/>
            <person name="Barry K.W."/>
            <person name="Bonito G."/>
            <person name="Buee M."/>
            <person name="Carver A."/>
            <person name="Chen C."/>
            <person name="Cichocki N."/>
            <person name="Clum A."/>
            <person name="Culley D."/>
            <person name="Crous P.W."/>
            <person name="Fauchery L."/>
            <person name="Girlanda M."/>
            <person name="Hayes R.D."/>
            <person name="Keri Z."/>
            <person name="LaButti K."/>
            <person name="Lipzen A."/>
            <person name="Lombard V."/>
            <person name="Magnuson J."/>
            <person name="Maillard F."/>
            <person name="Murat C."/>
            <person name="Nolan M."/>
            <person name="Ohm R.A."/>
            <person name="Pangilinan J."/>
            <person name="Pereira M.F."/>
            <person name="Perotto S."/>
            <person name="Peter M."/>
            <person name="Pfister S."/>
            <person name="Riley R."/>
            <person name="Sitrit Y."/>
            <person name="Stielow J.B."/>
            <person name="Szollosi G."/>
            <person name="Zifcakova L."/>
            <person name="Stursova M."/>
            <person name="Spatafora J.W."/>
            <person name="Tedersoo L."/>
            <person name="Vaario L.M."/>
            <person name="Yamada A."/>
            <person name="Yan M."/>
            <person name="Wang P."/>
            <person name="Xu J."/>
            <person name="Bruns T."/>
            <person name="Baldrian P."/>
            <person name="Vilgalys R."/>
            <person name="Dunand C."/>
            <person name="Henrissat B."/>
            <person name="Grigoriev I.V."/>
            <person name="Hibbett D."/>
            <person name="Nagy L.G."/>
            <person name="Martin F.M."/>
        </authorList>
    </citation>
    <scope>NUCLEOTIDE SEQUENCE</scope>
    <source>
        <strain evidence="2">UP504</strain>
    </source>
</reference>